<feature type="transmembrane region" description="Helical" evidence="1">
    <location>
        <begin position="40"/>
        <end position="62"/>
    </location>
</feature>
<protein>
    <submittedName>
        <fullName evidence="2">Uncharacterized protein</fullName>
    </submittedName>
</protein>
<gene>
    <name evidence="2" type="ORF">GALL_424930</name>
</gene>
<dbReference type="AlphaFoldDB" id="A0A1J5Q7I9"/>
<comment type="caution">
    <text evidence="2">The sequence shown here is derived from an EMBL/GenBank/DDBJ whole genome shotgun (WGS) entry which is preliminary data.</text>
</comment>
<name>A0A1J5Q7I9_9ZZZZ</name>
<sequence length="102" mass="11221">MPDIEEINFTLRASSERGRSAGTVLHPLSSPVERRRGFRVGFRTVVLVMLALLVIYVLARVIAARVPALSGMLNGYVVMVDALRNWLNRLMSAATVKLQGKG</sequence>
<evidence type="ECO:0000313" key="2">
    <source>
        <dbReference type="EMBL" id="OIQ75836.1"/>
    </source>
</evidence>
<accession>A0A1J5Q7I9</accession>
<evidence type="ECO:0000256" key="1">
    <source>
        <dbReference type="SAM" id="Phobius"/>
    </source>
</evidence>
<keyword evidence="1" id="KW-1133">Transmembrane helix</keyword>
<organism evidence="2">
    <name type="scientific">mine drainage metagenome</name>
    <dbReference type="NCBI Taxonomy" id="410659"/>
    <lineage>
        <taxon>unclassified sequences</taxon>
        <taxon>metagenomes</taxon>
        <taxon>ecological metagenomes</taxon>
    </lineage>
</organism>
<keyword evidence="1" id="KW-0812">Transmembrane</keyword>
<proteinExistence type="predicted"/>
<reference evidence="2" key="1">
    <citation type="submission" date="2016-10" db="EMBL/GenBank/DDBJ databases">
        <title>Sequence of Gallionella enrichment culture.</title>
        <authorList>
            <person name="Poehlein A."/>
            <person name="Muehling M."/>
            <person name="Daniel R."/>
        </authorList>
    </citation>
    <scope>NUCLEOTIDE SEQUENCE</scope>
</reference>
<keyword evidence="1" id="KW-0472">Membrane</keyword>
<dbReference type="EMBL" id="MLJW01002042">
    <property type="protein sequence ID" value="OIQ75836.1"/>
    <property type="molecule type" value="Genomic_DNA"/>
</dbReference>